<feature type="transmembrane region" description="Helical" evidence="7">
    <location>
        <begin position="61"/>
        <end position="81"/>
    </location>
</feature>
<name>A0A1C3UQA4_9HYPH</name>
<dbReference type="AlphaFoldDB" id="A0A1C3UQA4"/>
<evidence type="ECO:0000256" key="7">
    <source>
        <dbReference type="SAM" id="Phobius"/>
    </source>
</evidence>
<dbReference type="PANTHER" id="PTHR30106">
    <property type="entry name" value="INNER MEMBRANE PROTEIN YEIH-RELATED"/>
    <property type="match status" value="1"/>
</dbReference>
<feature type="transmembrane region" description="Helical" evidence="7">
    <location>
        <begin position="308"/>
        <end position="325"/>
    </location>
</feature>
<evidence type="ECO:0000256" key="6">
    <source>
        <dbReference type="ARBA" id="ARBA00023136"/>
    </source>
</evidence>
<feature type="transmembrane region" description="Helical" evidence="7">
    <location>
        <begin position="178"/>
        <end position="201"/>
    </location>
</feature>
<dbReference type="EMBL" id="FMAF01000003">
    <property type="protein sequence ID" value="SCB17655.1"/>
    <property type="molecule type" value="Genomic_DNA"/>
</dbReference>
<feature type="transmembrane region" description="Helical" evidence="7">
    <location>
        <begin position="337"/>
        <end position="361"/>
    </location>
</feature>
<accession>A0A1C3UQA4</accession>
<keyword evidence="5 7" id="KW-1133">Transmembrane helix</keyword>
<feature type="transmembrane region" description="Helical" evidence="7">
    <location>
        <begin position="281"/>
        <end position="302"/>
    </location>
</feature>
<sequence length="362" mass="37574">MSTSGDETFQPSLNRNNERQYDMSHAQRANQILPGLALTCVVALLAYAGEHIEEGIFGGRWIESLVLAIALGIVVCTIKPLKPAMRPGIDFSAKILLEIAIVLLGASISLSAIRGAGVWLIAGIAIVVVLSIAATYLIGRLLGLPPKLATLIACGNSICGNSAIVAVAPVIEADSQEIAAALAFTAVLGIAAVFLLPLLYFHLGMSVPQYGTLAGLTVYAVPQVLAATAPVGLLAVQTGTLVKLVRVLMLGPVIFLLGILTKVETTDTKGRSGHHHSLVPWFICGFLGLMALRSFGLIPDALIAPMESVSGILTVIAMAALGLSVNIRSVAHAGGRVIVAATLSLLMLGAISYALIVALQIQ</sequence>
<reference evidence="8 9" key="1">
    <citation type="submission" date="2016-08" db="EMBL/GenBank/DDBJ databases">
        <authorList>
            <person name="Seilhamer J.J."/>
        </authorList>
    </citation>
    <scope>NUCLEOTIDE SEQUENCE [LARGE SCALE GENOMIC DNA]</scope>
    <source>
        <strain evidence="8 9">P1-7</strain>
    </source>
</reference>
<keyword evidence="6 7" id="KW-0472">Membrane</keyword>
<keyword evidence="4 7" id="KW-0812">Transmembrane</keyword>
<keyword evidence="3" id="KW-1003">Cell membrane</keyword>
<evidence type="ECO:0000313" key="8">
    <source>
        <dbReference type="EMBL" id="SCB17655.1"/>
    </source>
</evidence>
<dbReference type="PANTHER" id="PTHR30106:SF2">
    <property type="entry name" value="UPF0324 INNER MEMBRANE PROTEIN YEIH"/>
    <property type="match status" value="1"/>
</dbReference>
<dbReference type="InterPro" id="IPR018383">
    <property type="entry name" value="UPF0324_pro"/>
</dbReference>
<organism evidence="8 9">
    <name type="scientific">Rhizobium lusitanum</name>
    <dbReference type="NCBI Taxonomy" id="293958"/>
    <lineage>
        <taxon>Bacteria</taxon>
        <taxon>Pseudomonadati</taxon>
        <taxon>Pseudomonadota</taxon>
        <taxon>Alphaproteobacteria</taxon>
        <taxon>Hyphomicrobiales</taxon>
        <taxon>Rhizobiaceae</taxon>
        <taxon>Rhizobium/Agrobacterium group</taxon>
        <taxon>Rhizobium</taxon>
    </lineage>
</organism>
<dbReference type="Proteomes" id="UP000199205">
    <property type="component" value="Unassembled WGS sequence"/>
</dbReference>
<evidence type="ECO:0000256" key="4">
    <source>
        <dbReference type="ARBA" id="ARBA00022692"/>
    </source>
</evidence>
<comment type="similarity">
    <text evidence="2">Belongs to the UPF0324 family.</text>
</comment>
<comment type="subcellular location">
    <subcellularLocation>
        <location evidence="1">Cell membrane</location>
        <topology evidence="1">Multi-pass membrane protein</topology>
    </subcellularLocation>
</comment>
<evidence type="ECO:0000256" key="1">
    <source>
        <dbReference type="ARBA" id="ARBA00004651"/>
    </source>
</evidence>
<dbReference type="Pfam" id="PF03601">
    <property type="entry name" value="Cons_hypoth698"/>
    <property type="match status" value="1"/>
</dbReference>
<evidence type="ECO:0000313" key="9">
    <source>
        <dbReference type="Proteomes" id="UP000199205"/>
    </source>
</evidence>
<protein>
    <submittedName>
        <fullName evidence="8">Conserved hypothetical integral membrane protein</fullName>
    </submittedName>
</protein>
<feature type="transmembrane region" description="Helical" evidence="7">
    <location>
        <begin position="213"/>
        <end position="235"/>
    </location>
</feature>
<feature type="transmembrane region" description="Helical" evidence="7">
    <location>
        <begin position="93"/>
        <end position="113"/>
    </location>
</feature>
<feature type="transmembrane region" description="Helical" evidence="7">
    <location>
        <begin position="119"/>
        <end position="139"/>
    </location>
</feature>
<feature type="transmembrane region" description="Helical" evidence="7">
    <location>
        <begin position="32"/>
        <end position="49"/>
    </location>
</feature>
<gene>
    <name evidence="8" type="ORF">GA0061101_103152</name>
</gene>
<feature type="transmembrane region" description="Helical" evidence="7">
    <location>
        <begin position="241"/>
        <end position="260"/>
    </location>
</feature>
<evidence type="ECO:0000256" key="3">
    <source>
        <dbReference type="ARBA" id="ARBA00022475"/>
    </source>
</evidence>
<dbReference type="GO" id="GO:0005886">
    <property type="term" value="C:plasma membrane"/>
    <property type="evidence" value="ECO:0007669"/>
    <property type="project" value="UniProtKB-SubCell"/>
</dbReference>
<proteinExistence type="inferred from homology"/>
<evidence type="ECO:0000256" key="2">
    <source>
        <dbReference type="ARBA" id="ARBA00007977"/>
    </source>
</evidence>
<feature type="transmembrane region" description="Helical" evidence="7">
    <location>
        <begin position="151"/>
        <end position="172"/>
    </location>
</feature>
<evidence type="ECO:0000256" key="5">
    <source>
        <dbReference type="ARBA" id="ARBA00022989"/>
    </source>
</evidence>